<evidence type="ECO:0000256" key="5">
    <source>
        <dbReference type="ARBA" id="ARBA00023212"/>
    </source>
</evidence>
<keyword evidence="3" id="KW-0963">Cytoplasm</keyword>
<dbReference type="PANTHER" id="PTHR22629">
    <property type="entry name" value="ARP2/3 COMPLEX 20 KD SUBUNIT"/>
    <property type="match status" value="1"/>
</dbReference>
<dbReference type="Gene3D" id="3.30.1460.20">
    <property type="match status" value="1"/>
</dbReference>
<evidence type="ECO:0000256" key="3">
    <source>
        <dbReference type="ARBA" id="ARBA00022490"/>
    </source>
</evidence>
<keyword evidence="4" id="KW-0009">Actin-binding</keyword>
<evidence type="ECO:0008006" key="8">
    <source>
        <dbReference type="Google" id="ProtNLM"/>
    </source>
</evidence>
<name>A0ABQ5S1F2_9CHLO</name>
<sequence>ASYVSITKSKRRFGFIFYYKFLQACSNGCFRLANLEMALSLKPYTNNIRVELNKAFCIQSFPCQNVERHNKPEIEFRDNPELLLPPVTIARSEKERCLVEASINSVRISLRIGQMDMLEEELVKMYLRFLMQRAETLDVLRRVPVEGYDVSFLITDLHLLAYGRERLLDFVVAFIEEMDAEISSMKLAVNSRGRAVATEFLRSLAF</sequence>
<evidence type="ECO:0000256" key="2">
    <source>
        <dbReference type="ARBA" id="ARBA00005919"/>
    </source>
</evidence>
<dbReference type="InterPro" id="IPR034666">
    <property type="entry name" value="ARPC2/4"/>
</dbReference>
<comment type="similarity">
    <text evidence="2">Belongs to the ARPC4 family.</text>
</comment>
<evidence type="ECO:0000256" key="1">
    <source>
        <dbReference type="ARBA" id="ARBA00004245"/>
    </source>
</evidence>
<evidence type="ECO:0000313" key="6">
    <source>
        <dbReference type="EMBL" id="GLI63096.1"/>
    </source>
</evidence>
<organism evidence="6 7">
    <name type="scientific">Volvox africanus</name>
    <dbReference type="NCBI Taxonomy" id="51714"/>
    <lineage>
        <taxon>Eukaryota</taxon>
        <taxon>Viridiplantae</taxon>
        <taxon>Chlorophyta</taxon>
        <taxon>core chlorophytes</taxon>
        <taxon>Chlorophyceae</taxon>
        <taxon>CS clade</taxon>
        <taxon>Chlamydomonadales</taxon>
        <taxon>Volvocaceae</taxon>
        <taxon>Volvox</taxon>
    </lineage>
</organism>
<dbReference type="EMBL" id="BSDZ01000014">
    <property type="protein sequence ID" value="GLI63096.1"/>
    <property type="molecule type" value="Genomic_DNA"/>
</dbReference>
<evidence type="ECO:0000256" key="4">
    <source>
        <dbReference type="ARBA" id="ARBA00023203"/>
    </source>
</evidence>
<evidence type="ECO:0000313" key="7">
    <source>
        <dbReference type="Proteomes" id="UP001165090"/>
    </source>
</evidence>
<feature type="non-terminal residue" evidence="6">
    <location>
        <position position="1"/>
    </location>
</feature>
<comment type="caution">
    <text evidence="6">The sequence shown here is derived from an EMBL/GenBank/DDBJ whole genome shotgun (WGS) entry which is preliminary data.</text>
</comment>
<dbReference type="PIRSF" id="PIRSF039100">
    <property type="entry name" value="ARPC4"/>
    <property type="match status" value="1"/>
</dbReference>
<dbReference type="SUPFAM" id="SSF69645">
    <property type="entry name" value="Arp2/3 complex subunits"/>
    <property type="match status" value="1"/>
</dbReference>
<comment type="subcellular location">
    <subcellularLocation>
        <location evidence="1">Cytoplasm</location>
        <location evidence="1">Cytoskeleton</location>
    </subcellularLocation>
</comment>
<protein>
    <recommendedName>
        <fullName evidence="8">Actin-related protein 2/3 complex subunit 4</fullName>
    </recommendedName>
</protein>
<keyword evidence="5" id="KW-0206">Cytoskeleton</keyword>
<dbReference type="InterPro" id="IPR008384">
    <property type="entry name" value="ARPC4"/>
</dbReference>
<reference evidence="6 7" key="1">
    <citation type="journal article" date="2023" name="IScience">
        <title>Expanded male sex-determining region conserved during the evolution of homothallism in the green alga Volvox.</title>
        <authorList>
            <person name="Yamamoto K."/>
            <person name="Matsuzaki R."/>
            <person name="Mahakham W."/>
            <person name="Heman W."/>
            <person name="Sekimoto H."/>
            <person name="Kawachi M."/>
            <person name="Minakuchi Y."/>
            <person name="Toyoda A."/>
            <person name="Nozaki H."/>
        </authorList>
    </citation>
    <scope>NUCLEOTIDE SEQUENCE [LARGE SCALE GENOMIC DNA]</scope>
    <source>
        <strain evidence="6 7">NIES-4468</strain>
    </source>
</reference>
<accession>A0ABQ5S1F2</accession>
<dbReference type="PANTHER" id="PTHR22629:SF0">
    <property type="entry name" value="ACTIN-RELATED PROTEIN 2_3 COMPLEX SUBUNIT 4"/>
    <property type="match status" value="1"/>
</dbReference>
<dbReference type="Pfam" id="PF05856">
    <property type="entry name" value="ARPC4"/>
    <property type="match status" value="1"/>
</dbReference>
<dbReference type="Proteomes" id="UP001165090">
    <property type="component" value="Unassembled WGS sequence"/>
</dbReference>
<proteinExistence type="inferred from homology"/>
<keyword evidence="7" id="KW-1185">Reference proteome</keyword>
<gene>
    <name evidence="6" type="ORF">VaNZ11_006000</name>
</gene>